<dbReference type="InterPro" id="IPR041698">
    <property type="entry name" value="Methyltransf_25"/>
</dbReference>
<evidence type="ECO:0000313" key="4">
    <source>
        <dbReference type="Proteomes" id="UP001218188"/>
    </source>
</evidence>
<evidence type="ECO:0000259" key="2">
    <source>
        <dbReference type="Pfam" id="PF13649"/>
    </source>
</evidence>
<accession>A0AAD6SYX8</accession>
<reference evidence="3" key="1">
    <citation type="submission" date="2023-03" db="EMBL/GenBank/DDBJ databases">
        <title>Massive genome expansion in bonnet fungi (Mycena s.s.) driven by repeated elements and novel gene families across ecological guilds.</title>
        <authorList>
            <consortium name="Lawrence Berkeley National Laboratory"/>
            <person name="Harder C.B."/>
            <person name="Miyauchi S."/>
            <person name="Viragh M."/>
            <person name="Kuo A."/>
            <person name="Thoen E."/>
            <person name="Andreopoulos B."/>
            <person name="Lu D."/>
            <person name="Skrede I."/>
            <person name="Drula E."/>
            <person name="Henrissat B."/>
            <person name="Morin E."/>
            <person name="Kohler A."/>
            <person name="Barry K."/>
            <person name="LaButti K."/>
            <person name="Morin E."/>
            <person name="Salamov A."/>
            <person name="Lipzen A."/>
            <person name="Mereny Z."/>
            <person name="Hegedus B."/>
            <person name="Baldrian P."/>
            <person name="Stursova M."/>
            <person name="Weitz H."/>
            <person name="Taylor A."/>
            <person name="Grigoriev I.V."/>
            <person name="Nagy L.G."/>
            <person name="Martin F."/>
            <person name="Kauserud H."/>
        </authorList>
    </citation>
    <scope>NUCLEOTIDE SEQUENCE</scope>
    <source>
        <strain evidence="3">CBHHK200</strain>
    </source>
</reference>
<sequence>MSSSSDSISGGSLTSNSRAHPNPATQSVSTFSSGSVDADPPAPISPPPAPPPSAPPAFVFPSSRSRARPNGATSPVGFKFRGRRKLKAQLATVQVLAPGTPIPAEGVFTAQPPKAPNWAHGSGSSAPPQNLHLRKTTSAGSGSSGGSNGEGARVGAPAHAPVDPNAPPTFYFPSSRTRAHPKAPPPQFSMGKGKKKDGTGTGTGMGTGTKNFLRLGLNRKKVVPLSGPVDVPAVQRPPSEQFLPSLPEDGDELSPGLQTSFEDLRPDTPPPPIVTKVGAYPLDSYDATLIDNDRQTWELLRKVNSTNTPSFHDYGGRPPHNVLDLGCGAGHWMLDAAMAWRNSGTQVIGFDMVDTTKGLWPVVQRQGLTENLKFVRGNFVKQPLPFPDGSFQLVRMANLALCIPHEKWEFVLDQVWRVLAVGGRLEFIDDHIFFPYGKPPVLNPSGLPAPSSPTPHLDMMIPSTVFSRMSLDAVVGSSVREDTDSEIYNLYGVEEQDEYEGSDADTIANSDADTIAFGRYERQLETPTPQGYAARSSSSRSSLSGSGSSSRSGSIMGTFASPEAWHEQAFAARELEALFEHMLSVKFGIHPRPSEFVFEMLMRVFGGVKEMTSMHITLAPPEQSVDENGYPYQRPPSVAGRAQSARFAQQQGPGPDAAPEDALGHCPGLILWPSTFIPMPLSELETHASKHLRVLLSCKAALIDYAAEIADAGEGTTQSEAAMEALWEYQNFLRERFNPPPEDPTRSNSSLDDDNESIFSISSVGSEAFDAMREYQNELRSHFNLASMRDTLTTPTQNAPSPSSFSSNNSNSNSRSRPANAPPPPAPSLTPPPTRVRKRGSRSRTRDRASSMVSNMSVVPPYSRIELTHVRTFYVYEAVKQADGRFVPGRGRA</sequence>
<feature type="region of interest" description="Disordered" evidence="1">
    <location>
        <begin position="228"/>
        <end position="272"/>
    </location>
</feature>
<feature type="region of interest" description="Disordered" evidence="1">
    <location>
        <begin position="526"/>
        <end position="555"/>
    </location>
</feature>
<dbReference type="PANTHER" id="PTHR43591">
    <property type="entry name" value="METHYLTRANSFERASE"/>
    <property type="match status" value="1"/>
</dbReference>
<dbReference type="AlphaFoldDB" id="A0AAD6SYX8"/>
<evidence type="ECO:0000256" key="1">
    <source>
        <dbReference type="SAM" id="MobiDB-lite"/>
    </source>
</evidence>
<feature type="region of interest" description="Disordered" evidence="1">
    <location>
        <begin position="97"/>
        <end position="209"/>
    </location>
</feature>
<proteinExistence type="predicted"/>
<feature type="compositionally biased region" description="Low complexity" evidence="1">
    <location>
        <begin position="798"/>
        <end position="819"/>
    </location>
</feature>
<feature type="compositionally biased region" description="Pro residues" evidence="1">
    <location>
        <begin position="40"/>
        <end position="55"/>
    </location>
</feature>
<protein>
    <recommendedName>
        <fullName evidence="2">Methyltransferase domain-containing protein</fullName>
    </recommendedName>
</protein>
<dbReference type="Gene3D" id="3.40.50.150">
    <property type="entry name" value="Vaccinia Virus protein VP39"/>
    <property type="match status" value="1"/>
</dbReference>
<dbReference type="Proteomes" id="UP001218188">
    <property type="component" value="Unassembled WGS sequence"/>
</dbReference>
<name>A0AAD6SYX8_9AGAR</name>
<feature type="compositionally biased region" description="Low complexity" evidence="1">
    <location>
        <begin position="535"/>
        <end position="554"/>
    </location>
</feature>
<dbReference type="CDD" id="cd02440">
    <property type="entry name" value="AdoMet_MTases"/>
    <property type="match status" value="1"/>
</dbReference>
<feature type="region of interest" description="Disordered" evidence="1">
    <location>
        <begin position="1"/>
        <end position="83"/>
    </location>
</feature>
<gene>
    <name evidence="3" type="ORF">C8F04DRAFT_953782</name>
</gene>
<feature type="region of interest" description="Disordered" evidence="1">
    <location>
        <begin position="735"/>
        <end position="756"/>
    </location>
</feature>
<feature type="compositionally biased region" description="Low complexity" evidence="1">
    <location>
        <begin position="1"/>
        <end position="17"/>
    </location>
</feature>
<organism evidence="3 4">
    <name type="scientific">Mycena alexandri</name>
    <dbReference type="NCBI Taxonomy" id="1745969"/>
    <lineage>
        <taxon>Eukaryota</taxon>
        <taxon>Fungi</taxon>
        <taxon>Dikarya</taxon>
        <taxon>Basidiomycota</taxon>
        <taxon>Agaricomycotina</taxon>
        <taxon>Agaricomycetes</taxon>
        <taxon>Agaricomycetidae</taxon>
        <taxon>Agaricales</taxon>
        <taxon>Marasmiineae</taxon>
        <taxon>Mycenaceae</taxon>
        <taxon>Mycena</taxon>
    </lineage>
</organism>
<feature type="domain" description="Methyltransferase" evidence="2">
    <location>
        <begin position="322"/>
        <end position="423"/>
    </location>
</feature>
<dbReference type="SUPFAM" id="SSF53335">
    <property type="entry name" value="S-adenosyl-L-methionine-dependent methyltransferases"/>
    <property type="match status" value="1"/>
</dbReference>
<dbReference type="GO" id="GO:0008168">
    <property type="term" value="F:methyltransferase activity"/>
    <property type="evidence" value="ECO:0007669"/>
    <property type="project" value="TreeGrafter"/>
</dbReference>
<dbReference type="InterPro" id="IPR029063">
    <property type="entry name" value="SAM-dependent_MTases_sf"/>
</dbReference>
<keyword evidence="4" id="KW-1185">Reference proteome</keyword>
<feature type="region of interest" description="Disordered" evidence="1">
    <location>
        <begin position="792"/>
        <end position="854"/>
    </location>
</feature>
<dbReference type="PANTHER" id="PTHR43591:SF24">
    <property type="entry name" value="2-METHOXY-6-POLYPRENYL-1,4-BENZOQUINOL METHYLASE, MITOCHONDRIAL"/>
    <property type="match status" value="1"/>
</dbReference>
<evidence type="ECO:0000313" key="3">
    <source>
        <dbReference type="EMBL" id="KAJ7036616.1"/>
    </source>
</evidence>
<comment type="caution">
    <text evidence="3">The sequence shown here is derived from an EMBL/GenBank/DDBJ whole genome shotgun (WGS) entry which is preliminary data.</text>
</comment>
<feature type="compositionally biased region" description="Pro residues" evidence="1">
    <location>
        <begin position="820"/>
        <end position="834"/>
    </location>
</feature>
<dbReference type="Pfam" id="PF13649">
    <property type="entry name" value="Methyltransf_25"/>
    <property type="match status" value="1"/>
</dbReference>
<feature type="compositionally biased region" description="Polar residues" evidence="1">
    <location>
        <begin position="23"/>
        <end position="34"/>
    </location>
</feature>
<dbReference type="EMBL" id="JARJCM010000042">
    <property type="protein sequence ID" value="KAJ7036616.1"/>
    <property type="molecule type" value="Genomic_DNA"/>
</dbReference>